<evidence type="ECO:0000313" key="2">
    <source>
        <dbReference type="EMBL" id="KAL0247819.1"/>
    </source>
</evidence>
<feature type="region of interest" description="Disordered" evidence="1">
    <location>
        <begin position="42"/>
        <end position="72"/>
    </location>
</feature>
<feature type="region of interest" description="Disordered" evidence="1">
    <location>
        <begin position="95"/>
        <end position="180"/>
    </location>
</feature>
<reference evidence="2" key="2">
    <citation type="submission" date="2024-01" db="EMBL/GenBank/DDBJ databases">
        <title>Comparative genomics of Cryptococcus and Kwoniella reveals pathogenesis evolution and contrasting modes of karyotype evolution via chromosome fusion or intercentromeric recombination.</title>
        <authorList>
            <person name="Coelho M.A."/>
            <person name="David-Palma M."/>
            <person name="Shea T."/>
            <person name="Bowers K."/>
            <person name="Mcginley-Smith S."/>
            <person name="Mohammad A.W."/>
            <person name="Gnirke A."/>
            <person name="Yurkov A.M."/>
            <person name="Nowrousian M."/>
            <person name="Sun S."/>
            <person name="Cuomo C.A."/>
            <person name="Heitman J."/>
        </authorList>
    </citation>
    <scope>NUCLEOTIDE SEQUENCE</scope>
    <source>
        <strain evidence="2">IND107</strain>
    </source>
</reference>
<feature type="compositionally biased region" description="Low complexity" evidence="1">
    <location>
        <begin position="661"/>
        <end position="681"/>
    </location>
</feature>
<feature type="compositionally biased region" description="Low complexity" evidence="1">
    <location>
        <begin position="120"/>
        <end position="131"/>
    </location>
</feature>
<dbReference type="EMBL" id="ATAM02000006">
    <property type="protein sequence ID" value="KAL0247819.1"/>
    <property type="molecule type" value="Genomic_DNA"/>
</dbReference>
<organism evidence="2 3">
    <name type="scientific">Cryptococcus tetragattii IND107</name>
    <dbReference type="NCBI Taxonomy" id="1296105"/>
    <lineage>
        <taxon>Eukaryota</taxon>
        <taxon>Fungi</taxon>
        <taxon>Dikarya</taxon>
        <taxon>Basidiomycota</taxon>
        <taxon>Agaricomycotina</taxon>
        <taxon>Tremellomycetes</taxon>
        <taxon>Tremellales</taxon>
        <taxon>Cryptococcaceae</taxon>
        <taxon>Cryptococcus</taxon>
        <taxon>Cryptococcus gattii species complex</taxon>
    </lineage>
</organism>
<evidence type="ECO:0000313" key="3">
    <source>
        <dbReference type="Proteomes" id="UP000054399"/>
    </source>
</evidence>
<protein>
    <submittedName>
        <fullName evidence="2">Uncharacterized protein</fullName>
    </submittedName>
</protein>
<feature type="compositionally biased region" description="Low complexity" evidence="1">
    <location>
        <begin position="378"/>
        <end position="388"/>
    </location>
</feature>
<gene>
    <name evidence="2" type="ORF">I308_103897</name>
</gene>
<sequence length="791" mass="84173">MISIKLSHANALLFTSVHRGTPGSAVVDTLHRPRSLLSPVSFSTMSKSASHPPRSPSSPAQMGSLAYSARSGTHSPLTDAFLDAKAQSARRITSYENNRARAGSSTSASLPAVPENRQNAQPAPQSKPPSSYKLADKRKLPRTGSGLSGDRGRRISGGLDSDDGVLTMNRTRSYGKGKEKEALTSGMWGIPKEQIIKKARWVLDPTEMQLGSETWSNSLRVVLVLGHVTVEALEPMLYNPAFANTLLLIGSYKPIPEIDALLSPSYLLSSSPERAICPTLQPFQPSCKASGTDAHDLTVLLNQATILAKQYRAQTLPATRSRQGSFSSSSNSPPSTPGGKRKVLSGLGLGKTTPPRRGSLDSAEGDRPSPSTSDGERPGIPSSRSSGSLQAPNMVSSRSSRSRISSMSRDSFLGGMFKLDSDAKSSGEGPHLFDAVINFMPPMSMFKPQRAMQDMLHQAVVITTGCVPALVRHVGGKTSNDTLPITLLHVLPTQTPPALAPVLESFVLSLLPSFQARCSRELFGCTVTPSVWSSPFVSMSSNAITEDGVSGAEVLLVGGVRTLHQIMRAQGRAEEFKPRAFLYSWESCLSICGVIAESRRPSETRKSPTSTSKSTSASRSVSRQNSPGDPPSVNFNDVLARTPPQTSEHFWPTASAPNSYQPPSLLSFQPSSSPKPALRAPALPPIQTQNQHQRKSKLSVVTAASDRPNSPPTPDLDPSISSCSSSFALGETNSQGSGSGGSTNAAATGNGSDNALKPALFVPFVNDSYFIRTFSLNTSTTDIQHMLSILV</sequence>
<dbReference type="RefSeq" id="XP_066613780.1">
    <property type="nucleotide sequence ID" value="XM_066758378.1"/>
</dbReference>
<keyword evidence="3" id="KW-1185">Reference proteome</keyword>
<feature type="compositionally biased region" description="Low complexity" evidence="1">
    <location>
        <begin position="321"/>
        <end position="333"/>
    </location>
</feature>
<name>A0ABR3BSD2_9TREE</name>
<feature type="region of interest" description="Disordered" evidence="1">
    <location>
        <begin position="599"/>
        <end position="746"/>
    </location>
</feature>
<feature type="compositionally biased region" description="Polar residues" evidence="1">
    <location>
        <begin position="95"/>
        <end position="109"/>
    </location>
</feature>
<proteinExistence type="predicted"/>
<feature type="compositionally biased region" description="Low complexity" evidence="1">
    <location>
        <begin position="607"/>
        <end position="623"/>
    </location>
</feature>
<feature type="region of interest" description="Disordered" evidence="1">
    <location>
        <begin position="317"/>
        <end position="407"/>
    </location>
</feature>
<feature type="compositionally biased region" description="Low complexity" evidence="1">
    <location>
        <begin position="396"/>
        <end position="407"/>
    </location>
</feature>
<reference evidence="2" key="1">
    <citation type="submission" date="2015-01" db="EMBL/GenBank/DDBJ databases">
        <authorList>
            <consortium name="The Broad Institute Genomics Platform"/>
            <person name="Cuomo C."/>
            <person name="Litvintseva A."/>
            <person name="Chen Y."/>
            <person name="Heitman J."/>
            <person name="Sun S."/>
            <person name="Springer D."/>
            <person name="Dromer F."/>
            <person name="Young S."/>
            <person name="Zeng Q."/>
            <person name="Gargeya S."/>
            <person name="Abouelleil A."/>
            <person name="Alvarado L."/>
            <person name="Chapman S.B."/>
            <person name="Gainer-Dewar J."/>
            <person name="Goldberg J."/>
            <person name="Griggs A."/>
            <person name="Gujja S."/>
            <person name="Hansen M."/>
            <person name="Howarth C."/>
            <person name="Imamovic A."/>
            <person name="Larimer J."/>
            <person name="Murphy C."/>
            <person name="Naylor J."/>
            <person name="Pearson M."/>
            <person name="Priest M."/>
            <person name="Roberts A."/>
            <person name="Saif S."/>
            <person name="Shea T."/>
            <person name="Sykes S."/>
            <person name="Wortman J."/>
            <person name="Nusbaum C."/>
            <person name="Birren B."/>
        </authorList>
    </citation>
    <scope>NUCLEOTIDE SEQUENCE</scope>
    <source>
        <strain evidence="2">IND107</strain>
    </source>
</reference>
<evidence type="ECO:0000256" key="1">
    <source>
        <dbReference type="SAM" id="MobiDB-lite"/>
    </source>
</evidence>
<dbReference type="GeneID" id="91990753"/>
<dbReference type="Proteomes" id="UP000054399">
    <property type="component" value="Unassembled WGS sequence"/>
</dbReference>
<accession>A0ABR3BSD2</accession>
<comment type="caution">
    <text evidence="2">The sequence shown here is derived from an EMBL/GenBank/DDBJ whole genome shotgun (WGS) entry which is preliminary data.</text>
</comment>
<feature type="compositionally biased region" description="Low complexity" evidence="1">
    <location>
        <begin position="719"/>
        <end position="746"/>
    </location>
</feature>